<dbReference type="STRING" id="888741.HMPREF9098_1763"/>
<keyword evidence="3" id="KW-1185">Reference proteome</keyword>
<dbReference type="Proteomes" id="UP000004088">
    <property type="component" value="Unassembled WGS sequence"/>
</dbReference>
<gene>
    <name evidence="2" type="ORF">HMPREF9098_1763</name>
</gene>
<proteinExistence type="predicted"/>
<evidence type="ECO:0000313" key="2">
    <source>
        <dbReference type="EMBL" id="EGC16820.1"/>
    </source>
</evidence>
<protein>
    <submittedName>
        <fullName evidence="2">Uncharacterized protein</fullName>
    </submittedName>
</protein>
<evidence type="ECO:0000256" key="1">
    <source>
        <dbReference type="SAM" id="MobiDB-lite"/>
    </source>
</evidence>
<feature type="region of interest" description="Disordered" evidence="1">
    <location>
        <begin position="21"/>
        <end position="41"/>
    </location>
</feature>
<dbReference type="EMBL" id="AEWV01000031">
    <property type="protein sequence ID" value="EGC16820.1"/>
    <property type="molecule type" value="Genomic_DNA"/>
</dbReference>
<organism evidence="2 3">
    <name type="scientific">Kingella denitrificans ATCC 33394</name>
    <dbReference type="NCBI Taxonomy" id="888741"/>
    <lineage>
        <taxon>Bacteria</taxon>
        <taxon>Pseudomonadati</taxon>
        <taxon>Pseudomonadota</taxon>
        <taxon>Betaproteobacteria</taxon>
        <taxon>Neisseriales</taxon>
        <taxon>Neisseriaceae</taxon>
        <taxon>Kingella</taxon>
    </lineage>
</organism>
<dbReference type="HOGENOM" id="CLU_2973405_0_0_4"/>
<dbReference type="AlphaFoldDB" id="F0F0X8"/>
<sequence>MAYRRHTHAFGLPPVAQAADNIQISPSSAEKRTGGGNTSKSSLHLIFQCAGCFFRFGA</sequence>
<comment type="caution">
    <text evidence="2">The sequence shown here is derived from an EMBL/GenBank/DDBJ whole genome shotgun (WGS) entry which is preliminary data.</text>
</comment>
<name>F0F0X8_9NEIS</name>
<reference evidence="2 3" key="1">
    <citation type="submission" date="2011-01" db="EMBL/GenBank/DDBJ databases">
        <authorList>
            <person name="Muzny D."/>
            <person name="Qin X."/>
            <person name="Deng J."/>
            <person name="Jiang H."/>
            <person name="Liu Y."/>
            <person name="Qu J."/>
            <person name="Song X.-Z."/>
            <person name="Zhang L."/>
            <person name="Thornton R."/>
            <person name="Coyle M."/>
            <person name="Francisco L."/>
            <person name="Jackson L."/>
            <person name="Javaid M."/>
            <person name="Korchina V."/>
            <person name="Kovar C."/>
            <person name="Mata R."/>
            <person name="Mathew T."/>
            <person name="Ngo R."/>
            <person name="Nguyen L."/>
            <person name="Nguyen N."/>
            <person name="Okwuonu G."/>
            <person name="Ongeri F."/>
            <person name="Pham C."/>
            <person name="Simmons D."/>
            <person name="Wilczek-Boney K."/>
            <person name="Hale W."/>
            <person name="Jakkamsetti A."/>
            <person name="Pham P."/>
            <person name="Ruth R."/>
            <person name="San Lucas F."/>
            <person name="Warren J."/>
            <person name="Zhang J."/>
            <person name="Zhao Z."/>
            <person name="Zhou C."/>
            <person name="Zhu D."/>
            <person name="Lee S."/>
            <person name="Bess C."/>
            <person name="Blankenburg K."/>
            <person name="Forbes L."/>
            <person name="Fu Q."/>
            <person name="Gubbala S."/>
            <person name="Hirani K."/>
            <person name="Jayaseelan J.C."/>
            <person name="Lara F."/>
            <person name="Munidasa M."/>
            <person name="Palculict T."/>
            <person name="Patil S."/>
            <person name="Pu L.-L."/>
            <person name="Saada N."/>
            <person name="Tang L."/>
            <person name="Weissenberger G."/>
            <person name="Zhu Y."/>
            <person name="Hemphill L."/>
            <person name="Shang Y."/>
            <person name="Youmans B."/>
            <person name="Ayvaz T."/>
            <person name="Ross M."/>
            <person name="Santibanez J."/>
            <person name="Aqrawi P."/>
            <person name="Gross S."/>
            <person name="Joshi V."/>
            <person name="Fowler G."/>
            <person name="Nazareth L."/>
            <person name="Reid J."/>
            <person name="Worley K."/>
            <person name="Petrosino J."/>
            <person name="Highlander S."/>
            <person name="Gibbs R."/>
        </authorList>
    </citation>
    <scope>NUCLEOTIDE SEQUENCE [LARGE SCALE GENOMIC DNA]</scope>
    <source>
        <strain evidence="2 3">ATCC 33394</strain>
    </source>
</reference>
<accession>F0F0X8</accession>
<evidence type="ECO:0000313" key="3">
    <source>
        <dbReference type="Proteomes" id="UP000004088"/>
    </source>
</evidence>